<protein>
    <submittedName>
        <fullName evidence="2">Uncharacterized protein</fullName>
    </submittedName>
</protein>
<gene>
    <name evidence="2" type="ORF">CVN68_21440</name>
</gene>
<name>A0A2K8MK29_9SPHN</name>
<sequence length="164" mass="16885">MSAAHSILSSLSGASFGKHEARRQRRGLSVPSSCGQAPSSARAALAGMVFTLAGTAAAQEAPQTRERIGGDRMAGAPCVAIDVAGHRVGHLECAARRLEQAARVARDQAETMRDTAVPAAGSPDVQIGVSSLSGSRLRMGNALGRSVRPDRPVAMPVAPIGPRR</sequence>
<evidence type="ECO:0000313" key="2">
    <source>
        <dbReference type="EMBL" id="ATY34205.1"/>
    </source>
</evidence>
<reference evidence="2 3" key="1">
    <citation type="submission" date="2017-11" db="EMBL/GenBank/DDBJ databases">
        <title>Complete genome sequence of Sphingomonas sp. Strain Cra20, a psychrotolerant potential plant growth promoting rhizobacteria.</title>
        <authorList>
            <person name="Luo Y."/>
        </authorList>
    </citation>
    <scope>NUCLEOTIDE SEQUENCE [LARGE SCALE GENOMIC DNA]</scope>
    <source>
        <strain evidence="2 3">Cra20</strain>
    </source>
</reference>
<accession>A0A2K8MK29</accession>
<feature type="region of interest" description="Disordered" evidence="1">
    <location>
        <begin position="142"/>
        <end position="164"/>
    </location>
</feature>
<organism evidence="2 3">
    <name type="scientific">Sphingomonas psychrotolerans</name>
    <dbReference type="NCBI Taxonomy" id="1327635"/>
    <lineage>
        <taxon>Bacteria</taxon>
        <taxon>Pseudomonadati</taxon>
        <taxon>Pseudomonadota</taxon>
        <taxon>Alphaproteobacteria</taxon>
        <taxon>Sphingomonadales</taxon>
        <taxon>Sphingomonadaceae</taxon>
        <taxon>Sphingomonas</taxon>
    </lineage>
</organism>
<dbReference type="EMBL" id="CP024923">
    <property type="protein sequence ID" value="ATY34205.1"/>
    <property type="molecule type" value="Genomic_DNA"/>
</dbReference>
<dbReference type="Proteomes" id="UP000229081">
    <property type="component" value="Chromosome"/>
</dbReference>
<dbReference type="KEGG" id="sphc:CVN68_21440"/>
<evidence type="ECO:0000256" key="1">
    <source>
        <dbReference type="SAM" id="MobiDB-lite"/>
    </source>
</evidence>
<keyword evidence="3" id="KW-1185">Reference proteome</keyword>
<dbReference type="AlphaFoldDB" id="A0A2K8MK29"/>
<feature type="region of interest" description="Disordered" evidence="1">
    <location>
        <begin position="16"/>
        <end position="35"/>
    </location>
</feature>
<proteinExistence type="predicted"/>
<evidence type="ECO:0000313" key="3">
    <source>
        <dbReference type="Proteomes" id="UP000229081"/>
    </source>
</evidence>